<dbReference type="Ensembl" id="ENSAMXT00005024628.1">
    <property type="protein sequence ID" value="ENSAMXP00005022299.1"/>
    <property type="gene ID" value="ENSAMXG00005011473.1"/>
</dbReference>
<evidence type="ECO:0000313" key="3">
    <source>
        <dbReference type="Ensembl" id="ENSAMXP00005022299.1"/>
    </source>
</evidence>
<dbReference type="PANTHER" id="PTHR22803">
    <property type="entry name" value="MANNOSE, PHOSPHOLIPASE, LECTIN RECEPTOR RELATED"/>
    <property type="match status" value="1"/>
</dbReference>
<dbReference type="SUPFAM" id="SSF56436">
    <property type="entry name" value="C-type lectin-like"/>
    <property type="match status" value="1"/>
</dbReference>
<sequence length="198" mass="23079">MIALYFTPSFFPSTLTNFSVLDEKSIPTAWCCHHHVSQWRWCVKGDTLSFAFRQKKKKTLFSSSDHMKLCKPEWKYFKSSIYYISTEKKSWSDSRTDCRNKQADLLIINSREEQEFINANFGSTEAWIGLTDAVKEGDWKWVDGSALTTEFWWTGEPNNYQNDDCAIISYQKANSDILTWADYPCHHPVVGICERVLN</sequence>
<dbReference type="CDD" id="cd03590">
    <property type="entry name" value="CLECT_DC-SIGN_like"/>
    <property type="match status" value="1"/>
</dbReference>
<proteinExistence type="predicted"/>
<feature type="domain" description="C-type lectin" evidence="2">
    <location>
        <begin position="77"/>
        <end position="194"/>
    </location>
</feature>
<dbReference type="InterPro" id="IPR033989">
    <property type="entry name" value="CD209-like_CTLD"/>
</dbReference>
<reference evidence="3" key="1">
    <citation type="submission" date="2025-08" db="UniProtKB">
        <authorList>
            <consortium name="Ensembl"/>
        </authorList>
    </citation>
    <scope>IDENTIFICATION</scope>
</reference>
<dbReference type="InterPro" id="IPR001304">
    <property type="entry name" value="C-type_lectin-like"/>
</dbReference>
<dbReference type="GO" id="GO:0030246">
    <property type="term" value="F:carbohydrate binding"/>
    <property type="evidence" value="ECO:0007669"/>
    <property type="project" value="UniProtKB-KW"/>
</dbReference>
<dbReference type="InterPro" id="IPR016187">
    <property type="entry name" value="CTDL_fold"/>
</dbReference>
<dbReference type="Proteomes" id="UP000694621">
    <property type="component" value="Unplaced"/>
</dbReference>
<organism evidence="3 4">
    <name type="scientific">Astyanax mexicanus</name>
    <name type="common">Blind cave fish</name>
    <name type="synonym">Astyanax fasciatus mexicanus</name>
    <dbReference type="NCBI Taxonomy" id="7994"/>
    <lineage>
        <taxon>Eukaryota</taxon>
        <taxon>Metazoa</taxon>
        <taxon>Chordata</taxon>
        <taxon>Craniata</taxon>
        <taxon>Vertebrata</taxon>
        <taxon>Euteleostomi</taxon>
        <taxon>Actinopterygii</taxon>
        <taxon>Neopterygii</taxon>
        <taxon>Teleostei</taxon>
        <taxon>Ostariophysi</taxon>
        <taxon>Characiformes</taxon>
        <taxon>Characoidei</taxon>
        <taxon>Acestrorhamphidae</taxon>
        <taxon>Acestrorhamphinae</taxon>
        <taxon>Astyanax</taxon>
    </lineage>
</organism>
<dbReference type="Pfam" id="PF00059">
    <property type="entry name" value="Lectin_C"/>
    <property type="match status" value="1"/>
</dbReference>
<dbReference type="InterPro" id="IPR050111">
    <property type="entry name" value="C-type_lectin/snaclec_domain"/>
</dbReference>
<dbReference type="InterPro" id="IPR016186">
    <property type="entry name" value="C-type_lectin-like/link_sf"/>
</dbReference>
<evidence type="ECO:0000256" key="1">
    <source>
        <dbReference type="ARBA" id="ARBA00022734"/>
    </source>
</evidence>
<dbReference type="AlphaFoldDB" id="A0A8B9JJG8"/>
<protein>
    <recommendedName>
        <fullName evidence="2">C-type lectin domain-containing protein</fullName>
    </recommendedName>
</protein>
<accession>A0A8B9JJG8</accession>
<evidence type="ECO:0000313" key="4">
    <source>
        <dbReference type="Proteomes" id="UP000694621"/>
    </source>
</evidence>
<name>A0A8B9JJG8_ASTMX</name>
<evidence type="ECO:0000259" key="2">
    <source>
        <dbReference type="PROSITE" id="PS50041"/>
    </source>
</evidence>
<dbReference type="PROSITE" id="PS50041">
    <property type="entry name" value="C_TYPE_LECTIN_2"/>
    <property type="match status" value="1"/>
</dbReference>
<dbReference type="SMART" id="SM00034">
    <property type="entry name" value="CLECT"/>
    <property type="match status" value="1"/>
</dbReference>
<keyword evidence="1" id="KW-0430">Lectin</keyword>
<dbReference type="Gene3D" id="3.10.100.10">
    <property type="entry name" value="Mannose-Binding Protein A, subunit A"/>
    <property type="match status" value="1"/>
</dbReference>